<feature type="domain" description="C2 DOCK-type" evidence="7">
    <location>
        <begin position="589"/>
        <end position="767"/>
    </location>
</feature>
<keyword evidence="5" id="KW-0812">Transmembrane</keyword>
<feature type="compositionally biased region" description="Polar residues" evidence="4">
    <location>
        <begin position="1147"/>
        <end position="1156"/>
    </location>
</feature>
<keyword evidence="1" id="KW-0597">Phosphoprotein</keyword>
<keyword evidence="5" id="KW-1133">Transmembrane helix</keyword>
<dbReference type="FunFam" id="2.30.29.30:FF:000016">
    <property type="entry name" value="dedicator of cytokinesis protein 9 isoform X1"/>
    <property type="match status" value="1"/>
</dbReference>
<dbReference type="Pfam" id="PF20422">
    <property type="entry name" value="DHR-2_Lobe_B"/>
    <property type="match status" value="1"/>
</dbReference>
<dbReference type="InterPro" id="IPR046773">
    <property type="entry name" value="DOCKER_Lobe_C"/>
</dbReference>
<dbReference type="InterPro" id="IPR046769">
    <property type="entry name" value="DOCKER_Lobe_A"/>
</dbReference>
<dbReference type="Proteomes" id="UP000472269">
    <property type="component" value="Unplaced"/>
</dbReference>
<evidence type="ECO:0000259" key="6">
    <source>
        <dbReference type="PROSITE" id="PS50003"/>
    </source>
</evidence>
<dbReference type="FunFam" id="2.60.40.150:FF:000015">
    <property type="entry name" value="dedicator of cytokinesis protein 9 isoform X1"/>
    <property type="match status" value="1"/>
</dbReference>
<dbReference type="InterPro" id="IPR046770">
    <property type="entry name" value="DOCKER_Lobe_B"/>
</dbReference>
<keyword evidence="2" id="KW-0344">Guanine-nucleotide releasing factor</keyword>
<keyword evidence="10" id="KW-1185">Reference proteome</keyword>
<dbReference type="PROSITE" id="PS51650">
    <property type="entry name" value="C2_DOCK"/>
    <property type="match status" value="1"/>
</dbReference>
<dbReference type="CDD" id="cd08697">
    <property type="entry name" value="C2_Dock-D"/>
    <property type="match status" value="1"/>
</dbReference>
<dbReference type="Pfam" id="PF14429">
    <property type="entry name" value="DOCK-C2"/>
    <property type="match status" value="1"/>
</dbReference>
<evidence type="ECO:0000256" key="2">
    <source>
        <dbReference type="ARBA" id="ARBA00022658"/>
    </source>
</evidence>
<dbReference type="InterPro" id="IPR001849">
    <property type="entry name" value="PH_domain"/>
</dbReference>
<evidence type="ECO:0000259" key="7">
    <source>
        <dbReference type="PROSITE" id="PS51650"/>
    </source>
</evidence>
<dbReference type="InterPro" id="IPR011993">
    <property type="entry name" value="PH-like_dom_sf"/>
</dbReference>
<dbReference type="PANTHER" id="PTHR23317:SF77">
    <property type="entry name" value="DEDICATOR OF CYTOKINESIS PROTEIN 9"/>
    <property type="match status" value="1"/>
</dbReference>
<feature type="domain" description="DOCKER" evidence="8">
    <location>
        <begin position="1490"/>
        <end position="1951"/>
    </location>
</feature>
<keyword evidence="5" id="KW-0472">Membrane</keyword>
<evidence type="ECO:0000313" key="10">
    <source>
        <dbReference type="Proteomes" id="UP000472269"/>
    </source>
</evidence>
<dbReference type="InterPro" id="IPR026791">
    <property type="entry name" value="DOCK"/>
</dbReference>
<dbReference type="Pfam" id="PF06920">
    <property type="entry name" value="DHR-2_Lobe_A"/>
    <property type="match status" value="1"/>
</dbReference>
<evidence type="ECO:0000313" key="9">
    <source>
        <dbReference type="Ensembl" id="ENSACUP00000015156.1"/>
    </source>
</evidence>
<sequence length="1996" mass="229221">ASLRALCKPALLSDYLTEYLRKTQILNDGLREMLLFPYDDFQTALLKRQSRYIHSTVPENAEKEAQSLFVTECIKTYNSDWHVVNYRYEDYSGEFRQLPKYVCYLMDAASLGSQKGGITKQGWLYKGNMNSAISVTMRSFKRRFFHLIQLGDGSYNLNFYKDEKISKEPKGSIFLDSCMGVVQNNKVRRFAFELKMQDKSSYLLAADSELEMEEWINTLNKILQLNFEAAMQEKRNGESHEGKQVSSNTNTVISSSSFDNYYPEIAKVMYIINANSGYKVLNIKTTYPNFSFLFLKKLDFSGIEPEVKPFEEKFGKKILVKCNDLSFNLQSCVAENEEGPTTNVEPFFVTLSLFDIKNNRKISADFHVDLNHASVRHMIPNASQQMMNGSGDSLHRIQDINETILQYPKQGIFSVTCPHTDIFLVARIEKVLQGSITHCAEPYMKSSDSSKAAQKVLKNAKQACQRLGQYRMPFAWAARTLFKDASGTLDKNARFSPLFRQDSNKLSNEDMLKLLADFRKPEKMAKLPVILGNLDVTIDNVSPDFPNYVNSSYIPMKQFENSTKALITFEIEEFVPCIPKHTQPFTIYNNHLYVYPKHLKYDSQKSFAKARNIAVCIEFKDSDEEDSLPLKCIYGRPGGPVFIRSAFAAVLHHHQNPEFYDEIKIELPTQLHEKHHLLFTFYHVSCDNSSKGSTKKRDVIETQVGYSWLPLIKDGRVVTNEQHIPVSANLPSGYLSHQEVGVGKHSGPEIKWVDGGKQLLKISTHLVSTVYTQVRSNSITLFRVLTRATQEEVAVNVTRVIIHIVAQCHEEGKSKLNVSIFYFFKKSISKFIHEELTKSMTTILKPSADFLTSNKLLKYSWFFFEVLIKSMAQHLIENSKVKLLRNQRFSASFHHAVETVVNMLMPHITQKYKDNPEASKNANHSLAAFIKRCFTFMDRGFVFKQINNYISCFAPGDPKTLFEFKFEFLRVVCNHEHYIPLNLPMPFGKGRVQRYQDLHLDYSLTDEFCKNHFLVGLLLREVGNALQEFRDVRQIAISVLKNLMIKHSFDDRYASRIHQGRIATMYLPLFGLLIENVQRIDVKDVCPFPVNPSSNVSDHFHLVFWTIFIGDVFMKHCILLANSFVTSPYTTSTPNINSVRNADSRGSLISTDSGNSLPERHSDKSNSLDKNQQSSTLGSSVVRYDKLDQAEIKSLLMCFLHILRSILTCLTFASIPFHSSCRNQEGLGSIVHDRKSQTLPVSRNRTGMMHARLQQLSSLDNSLTFNHNADVLHQSLLEANIATEVCLTILDTLSLFTMAFKNQLLTDHGHNPLMKKVFDVYLCFLQKNQSETALKNVFIALRALIFKFPSTFYEGRADMCSALCYEILKYCNSKLSSIRTEASQLLYFLMRNNFDYTGKKSFVRTHLQVIISVSQLIADVVGIGGTRFQQSLSIINNCANNDRNIKHTTFPSDVKDLTKRIRTVLMATAQMKEHENDPEMLVDLQYSLAKSYASTPELRKTWLDSMARIHVKNGDLSEAAMCYVHVAALVAEYLTRKVYLNMPSALSSITKWPNIILVEKGKFFYFSFSMIGMFRQGCTAFRVITPNIDEEASMMEDVGMQDVHFNEDVLMELLEQCADGLWKAERYELIADIYKLIIPIYEKRRDFERLAHLYDTLHRAYSKVTEVMHTGKRLLGTYFRVAFFGQGFFEDEDGKEYIYKEPKLTPLSEISQRLQKLYSDKFGSENVKMIQDSGKVNPKDLDSKYAYIQVTHVIPYFEEKELQERKTDFERTHNIRRFMFEMPFTQAGKRQGGVEEQCKRRTILTAIHCFPYVKKRIPVMYQHHTDLNPIEVAIDEMSKKVAELRQLCSSAEVDMIKLQLKLQGSVSVQVNAGPLAYARAFLDDTNTKRYPDNKVKLLKEVFRQFVEACGHALGVNERLIKEDQLEYQEEMKANYREMAKELSEIMHEQVCKDFISRRTGRAEDSCLIPALLTFLFIASGSFSFICCYLCNLFPEP</sequence>
<dbReference type="SMART" id="SM00233">
    <property type="entry name" value="PH"/>
    <property type="match status" value="1"/>
</dbReference>
<dbReference type="InterPro" id="IPR043161">
    <property type="entry name" value="DOCK_C_lobe_A"/>
</dbReference>
<evidence type="ECO:0000256" key="1">
    <source>
        <dbReference type="ARBA" id="ARBA00022553"/>
    </source>
</evidence>
<accession>A0A663MTY9</accession>
<reference evidence="9" key="2">
    <citation type="submission" date="2025-09" db="UniProtKB">
        <authorList>
            <consortium name="Ensembl"/>
        </authorList>
    </citation>
    <scope>IDENTIFICATION</scope>
</reference>
<dbReference type="InterPro" id="IPR035892">
    <property type="entry name" value="C2_domain_sf"/>
</dbReference>
<dbReference type="Pfam" id="PF20421">
    <property type="entry name" value="DHR-2_Lobe_C"/>
    <property type="match status" value="1"/>
</dbReference>
<evidence type="ECO:0000256" key="3">
    <source>
        <dbReference type="PROSITE-ProRule" id="PRU00983"/>
    </source>
</evidence>
<name>A0A663MTY9_ATHCN</name>
<gene>
    <name evidence="9" type="primary">DOCK9</name>
</gene>
<dbReference type="InterPro" id="IPR027007">
    <property type="entry name" value="C2_DOCK-type_domain"/>
</dbReference>
<dbReference type="SUPFAM" id="SSF50729">
    <property type="entry name" value="PH domain-like"/>
    <property type="match status" value="1"/>
</dbReference>
<dbReference type="InterPro" id="IPR043162">
    <property type="entry name" value="DOCK_C_lobe_C"/>
</dbReference>
<evidence type="ECO:0000259" key="8">
    <source>
        <dbReference type="PROSITE" id="PS51651"/>
    </source>
</evidence>
<dbReference type="PANTHER" id="PTHR23317">
    <property type="entry name" value="DEDICATOR OF CYTOKINESIS DOCK"/>
    <property type="match status" value="1"/>
</dbReference>
<dbReference type="PROSITE" id="PS50003">
    <property type="entry name" value="PH_DOMAIN"/>
    <property type="match status" value="1"/>
</dbReference>
<dbReference type="CDD" id="cd11698">
    <property type="entry name" value="DHR2_DOCK9"/>
    <property type="match status" value="1"/>
</dbReference>
<evidence type="ECO:0000256" key="5">
    <source>
        <dbReference type="SAM" id="Phobius"/>
    </source>
</evidence>
<feature type="compositionally biased region" description="Basic and acidic residues" evidence="4">
    <location>
        <begin position="1158"/>
        <end position="1167"/>
    </location>
</feature>
<evidence type="ECO:0000256" key="4">
    <source>
        <dbReference type="SAM" id="MobiDB-lite"/>
    </source>
</evidence>
<dbReference type="PROSITE" id="PS51651">
    <property type="entry name" value="DOCKER"/>
    <property type="match status" value="1"/>
</dbReference>
<dbReference type="FunFam" id="1.20.58.740:FF:000001">
    <property type="entry name" value="dedicator of cytokinesis protein 9 isoform X1"/>
    <property type="match status" value="1"/>
</dbReference>
<feature type="transmembrane region" description="Helical" evidence="5">
    <location>
        <begin position="1967"/>
        <end position="1990"/>
    </location>
</feature>
<dbReference type="Gene3D" id="2.30.29.30">
    <property type="entry name" value="Pleckstrin-homology domain (PH domain)/Phosphotyrosine-binding domain (PTB)"/>
    <property type="match status" value="1"/>
</dbReference>
<dbReference type="Pfam" id="PF00169">
    <property type="entry name" value="PH"/>
    <property type="match status" value="1"/>
</dbReference>
<feature type="domain" description="PH" evidence="6">
    <location>
        <begin position="117"/>
        <end position="224"/>
    </location>
</feature>
<dbReference type="InterPro" id="IPR021816">
    <property type="entry name" value="DOCK_C/D_N"/>
</dbReference>
<dbReference type="Gene3D" id="1.20.58.740">
    <property type="match status" value="1"/>
</dbReference>
<dbReference type="InterPro" id="IPR037809">
    <property type="entry name" value="C2_Dock-D"/>
</dbReference>
<dbReference type="Gene3D" id="2.60.40.150">
    <property type="entry name" value="C2 domain"/>
    <property type="match status" value="1"/>
</dbReference>
<dbReference type="Gene3D" id="1.25.40.410">
    <property type="match status" value="1"/>
</dbReference>
<dbReference type="Pfam" id="PF11878">
    <property type="entry name" value="DOCK_C-D_N"/>
    <property type="match status" value="1"/>
</dbReference>
<dbReference type="CDD" id="cd13267">
    <property type="entry name" value="PH_DOCK-D"/>
    <property type="match status" value="1"/>
</dbReference>
<dbReference type="GO" id="GO:0007264">
    <property type="term" value="P:small GTPase-mediated signal transduction"/>
    <property type="evidence" value="ECO:0007669"/>
    <property type="project" value="InterPro"/>
</dbReference>
<feature type="region of interest" description="Disordered" evidence="4">
    <location>
        <begin position="1135"/>
        <end position="1174"/>
    </location>
</feature>
<dbReference type="Ensembl" id="ENSACUT00000016179.1">
    <property type="protein sequence ID" value="ENSACUP00000015156.1"/>
    <property type="gene ID" value="ENSACUG00000009763.1"/>
</dbReference>
<dbReference type="GO" id="GO:0005085">
    <property type="term" value="F:guanyl-nucleotide exchange factor activity"/>
    <property type="evidence" value="ECO:0007669"/>
    <property type="project" value="UniProtKB-KW"/>
</dbReference>
<comment type="similarity">
    <text evidence="3">Belongs to the DOCK family.</text>
</comment>
<organism evidence="9 10">
    <name type="scientific">Athene cunicularia</name>
    <name type="common">Burrowing owl</name>
    <name type="synonym">Speotyto cunicularia</name>
    <dbReference type="NCBI Taxonomy" id="194338"/>
    <lineage>
        <taxon>Eukaryota</taxon>
        <taxon>Metazoa</taxon>
        <taxon>Chordata</taxon>
        <taxon>Craniata</taxon>
        <taxon>Vertebrata</taxon>
        <taxon>Euteleostomi</taxon>
        <taxon>Archelosauria</taxon>
        <taxon>Archosauria</taxon>
        <taxon>Dinosauria</taxon>
        <taxon>Saurischia</taxon>
        <taxon>Theropoda</taxon>
        <taxon>Coelurosauria</taxon>
        <taxon>Aves</taxon>
        <taxon>Neognathae</taxon>
        <taxon>Neoaves</taxon>
        <taxon>Telluraves</taxon>
        <taxon>Strigiformes</taxon>
        <taxon>Strigidae</taxon>
        <taxon>Athene</taxon>
    </lineage>
</organism>
<proteinExistence type="inferred from homology"/>
<protein>
    <submittedName>
        <fullName evidence="9">Dedicator of cytokinesis 9</fullName>
    </submittedName>
</protein>
<reference evidence="9" key="1">
    <citation type="submission" date="2025-08" db="UniProtKB">
        <authorList>
            <consortium name="Ensembl"/>
        </authorList>
    </citation>
    <scope>IDENTIFICATION</scope>
</reference>
<dbReference type="InterPro" id="IPR027357">
    <property type="entry name" value="DOCKER_dom"/>
</dbReference>